<evidence type="ECO:0000313" key="5">
    <source>
        <dbReference type="EnsemblPlants" id="HORVU.MOREX.r3.4HG0386610.1.CDS1"/>
    </source>
</evidence>
<keyword evidence="6" id="KW-1185">Reference proteome</keyword>
<evidence type="ECO:0000256" key="1">
    <source>
        <dbReference type="ARBA" id="ARBA00022553"/>
    </source>
</evidence>
<dbReference type="PANTHER" id="PTHR45339:SF1">
    <property type="entry name" value="HYBRID SIGNAL TRANSDUCTION HISTIDINE KINASE J"/>
    <property type="match status" value="1"/>
</dbReference>
<accession>A0A8I6YHL8</accession>
<dbReference type="AlphaFoldDB" id="A0A8I6YHL8"/>
<reference evidence="6" key="1">
    <citation type="journal article" date="2012" name="Nature">
        <title>A physical, genetic and functional sequence assembly of the barley genome.</title>
        <authorList>
            <consortium name="The International Barley Genome Sequencing Consortium"/>
            <person name="Mayer K.F."/>
            <person name="Waugh R."/>
            <person name="Brown J.W."/>
            <person name="Schulman A."/>
            <person name="Langridge P."/>
            <person name="Platzer M."/>
            <person name="Fincher G.B."/>
            <person name="Muehlbauer G.J."/>
            <person name="Sato K."/>
            <person name="Close T.J."/>
            <person name="Wise R.P."/>
            <person name="Stein N."/>
        </authorList>
    </citation>
    <scope>NUCLEOTIDE SEQUENCE [LARGE SCALE GENOMIC DNA]</scope>
    <source>
        <strain evidence="6">cv. Morex</strain>
    </source>
</reference>
<organism evidence="5 6">
    <name type="scientific">Hordeum vulgare subsp. vulgare</name>
    <name type="common">Domesticated barley</name>
    <dbReference type="NCBI Taxonomy" id="112509"/>
    <lineage>
        <taxon>Eukaryota</taxon>
        <taxon>Viridiplantae</taxon>
        <taxon>Streptophyta</taxon>
        <taxon>Embryophyta</taxon>
        <taxon>Tracheophyta</taxon>
        <taxon>Spermatophyta</taxon>
        <taxon>Magnoliopsida</taxon>
        <taxon>Liliopsida</taxon>
        <taxon>Poales</taxon>
        <taxon>Poaceae</taxon>
        <taxon>BOP clade</taxon>
        <taxon>Pooideae</taxon>
        <taxon>Triticodae</taxon>
        <taxon>Triticeae</taxon>
        <taxon>Hordeinae</taxon>
        <taxon>Hordeum</taxon>
    </lineage>
</organism>
<dbReference type="Gene3D" id="3.40.50.2300">
    <property type="match status" value="1"/>
</dbReference>
<feature type="domain" description="Response regulatory" evidence="4">
    <location>
        <begin position="1"/>
        <end position="67"/>
    </location>
</feature>
<dbReference type="InterPro" id="IPR011006">
    <property type="entry name" value="CheY-like_superfamily"/>
</dbReference>
<dbReference type="Gramene" id="HORVU.MOREX.r2.4HG0321650.1">
    <property type="protein sequence ID" value="HORVU.MOREX.r2.4HG0321650.1.CDS.1"/>
    <property type="gene ID" value="HORVU.MOREX.r2.4HG0321650"/>
</dbReference>
<protein>
    <recommendedName>
        <fullName evidence="4">Response regulatory domain-containing protein</fullName>
    </recommendedName>
</protein>
<dbReference type="PANTHER" id="PTHR45339">
    <property type="entry name" value="HYBRID SIGNAL TRANSDUCTION HISTIDINE KINASE J"/>
    <property type="match status" value="1"/>
</dbReference>
<dbReference type="Gramene" id="HORVU.MOREX.r3.4HG0386610.1">
    <property type="protein sequence ID" value="HORVU.MOREX.r3.4HG0386610.1.CDS1"/>
    <property type="gene ID" value="HORVU.MOREX.r3.4HG0386610"/>
</dbReference>
<dbReference type="CDD" id="cd17546">
    <property type="entry name" value="REC_hyHK_CKI1_RcsC-like"/>
    <property type="match status" value="1"/>
</dbReference>
<dbReference type="GO" id="GO:0000160">
    <property type="term" value="P:phosphorelay signal transduction system"/>
    <property type="evidence" value="ECO:0007669"/>
    <property type="project" value="UniProtKB-KW"/>
</dbReference>
<keyword evidence="2" id="KW-0902">Two-component regulatory system</keyword>
<comment type="caution">
    <text evidence="3">Lacks conserved residue(s) required for the propagation of feature annotation.</text>
</comment>
<dbReference type="Proteomes" id="UP000011116">
    <property type="component" value="Chromosome 4H"/>
</dbReference>
<proteinExistence type="predicted"/>
<dbReference type="PROSITE" id="PS50110">
    <property type="entry name" value="RESPONSE_REGULATORY"/>
    <property type="match status" value="1"/>
</dbReference>
<reference evidence="5" key="2">
    <citation type="submission" date="2020-10" db="EMBL/GenBank/DDBJ databases">
        <authorList>
            <person name="Scholz U."/>
            <person name="Mascher M."/>
            <person name="Fiebig A."/>
        </authorList>
    </citation>
    <scope>NUCLEOTIDE SEQUENCE [LARGE SCALE GENOMIC DNA]</scope>
    <source>
        <strain evidence="5">cv. Morex</strain>
    </source>
</reference>
<name>A0A8I6YHL8_HORVV</name>
<evidence type="ECO:0000256" key="3">
    <source>
        <dbReference type="PROSITE-ProRule" id="PRU00169"/>
    </source>
</evidence>
<evidence type="ECO:0000259" key="4">
    <source>
        <dbReference type="PROSITE" id="PS50110"/>
    </source>
</evidence>
<dbReference type="Pfam" id="PF00072">
    <property type="entry name" value="Response_reg"/>
    <property type="match status" value="1"/>
</dbReference>
<dbReference type="SMR" id="A0A8I6YHL8"/>
<dbReference type="EnsemblPlants" id="HORVU.MOREX.r3.4HG0386610.1">
    <property type="protein sequence ID" value="HORVU.MOREX.r3.4HG0386610.1.CDS1"/>
    <property type="gene ID" value="HORVU.MOREX.r3.4HG0386610"/>
</dbReference>
<dbReference type="InterPro" id="IPR001789">
    <property type="entry name" value="Sig_transdc_resp-reg_receiver"/>
</dbReference>
<reference evidence="5" key="3">
    <citation type="submission" date="2022-01" db="UniProtKB">
        <authorList>
            <consortium name="EnsemblPlants"/>
        </authorList>
    </citation>
    <scope>IDENTIFICATION</scope>
    <source>
        <strain evidence="5">subsp. vulgare</strain>
    </source>
</reference>
<dbReference type="SUPFAM" id="SSF52172">
    <property type="entry name" value="CheY-like"/>
    <property type="match status" value="1"/>
</dbReference>
<evidence type="ECO:0000256" key="2">
    <source>
        <dbReference type="ARBA" id="ARBA00023012"/>
    </source>
</evidence>
<sequence>MPVMNGYEATRRIREEEIRYGIRTPIIALTANFAAEGLQDAMEARMDLHLTKPISKPRFAQIVLDLCNQVQN</sequence>
<keyword evidence="1" id="KW-0597">Phosphoprotein</keyword>
<evidence type="ECO:0000313" key="6">
    <source>
        <dbReference type="Proteomes" id="UP000011116"/>
    </source>
</evidence>